<sequence>MEVRYHKHCYRDYLRLPRNSETPAGRPANKIPHDILIQAFEKLMDEIKHQLTSNSFEVSFLAKRLAELTEIEDAVVENRVMKSLLIDKQMLPYFFSTNHTNYIRGVTLYLQDMMKLPLEVEDDMKRGMLSVKRTEGTFNGVSPDLALEQSRNRSSAVTGGFDWHQ</sequence>
<dbReference type="OrthoDB" id="7455129at2759"/>
<accession>A0A4C1UB11</accession>
<dbReference type="AlphaFoldDB" id="A0A4C1UB11"/>
<gene>
    <name evidence="2" type="ORF">EVAR_80207_1</name>
</gene>
<dbReference type="Proteomes" id="UP000299102">
    <property type="component" value="Unassembled WGS sequence"/>
</dbReference>
<evidence type="ECO:0000256" key="1">
    <source>
        <dbReference type="SAM" id="MobiDB-lite"/>
    </source>
</evidence>
<dbReference type="PANTHER" id="PTHR47018:SF1">
    <property type="entry name" value="TESMIN_TSO1-LIKE CXC DOMAIN-CONTAINING PROTEIN"/>
    <property type="match status" value="1"/>
</dbReference>
<dbReference type="PANTHER" id="PTHR47018">
    <property type="entry name" value="CXC DOMAIN-CONTAINING PROTEIN-RELATED"/>
    <property type="match status" value="1"/>
</dbReference>
<evidence type="ECO:0000313" key="3">
    <source>
        <dbReference type="Proteomes" id="UP000299102"/>
    </source>
</evidence>
<comment type="caution">
    <text evidence="2">The sequence shown here is derived from an EMBL/GenBank/DDBJ whole genome shotgun (WGS) entry which is preliminary data.</text>
</comment>
<protein>
    <submittedName>
        <fullName evidence="2">Uncharacterized protein</fullName>
    </submittedName>
</protein>
<proteinExistence type="predicted"/>
<evidence type="ECO:0000313" key="2">
    <source>
        <dbReference type="EMBL" id="GBP23591.1"/>
    </source>
</evidence>
<organism evidence="2 3">
    <name type="scientific">Eumeta variegata</name>
    <name type="common">Bagworm moth</name>
    <name type="synonym">Eumeta japonica</name>
    <dbReference type="NCBI Taxonomy" id="151549"/>
    <lineage>
        <taxon>Eukaryota</taxon>
        <taxon>Metazoa</taxon>
        <taxon>Ecdysozoa</taxon>
        <taxon>Arthropoda</taxon>
        <taxon>Hexapoda</taxon>
        <taxon>Insecta</taxon>
        <taxon>Pterygota</taxon>
        <taxon>Neoptera</taxon>
        <taxon>Endopterygota</taxon>
        <taxon>Lepidoptera</taxon>
        <taxon>Glossata</taxon>
        <taxon>Ditrysia</taxon>
        <taxon>Tineoidea</taxon>
        <taxon>Psychidae</taxon>
        <taxon>Oiketicinae</taxon>
        <taxon>Eumeta</taxon>
    </lineage>
</organism>
<dbReference type="EMBL" id="BGZK01000152">
    <property type="protein sequence ID" value="GBP23591.1"/>
    <property type="molecule type" value="Genomic_DNA"/>
</dbReference>
<name>A0A4C1UB11_EUMVA</name>
<reference evidence="2 3" key="1">
    <citation type="journal article" date="2019" name="Commun. Biol.">
        <title>The bagworm genome reveals a unique fibroin gene that provides high tensile strength.</title>
        <authorList>
            <person name="Kono N."/>
            <person name="Nakamura H."/>
            <person name="Ohtoshi R."/>
            <person name="Tomita M."/>
            <person name="Numata K."/>
            <person name="Arakawa K."/>
        </authorList>
    </citation>
    <scope>NUCLEOTIDE SEQUENCE [LARGE SCALE GENOMIC DNA]</scope>
</reference>
<keyword evidence="3" id="KW-1185">Reference proteome</keyword>
<feature type="region of interest" description="Disordered" evidence="1">
    <location>
        <begin position="142"/>
        <end position="165"/>
    </location>
</feature>